<comment type="catalytic activity">
    <reaction evidence="1">
        <text>4-demethylwyosine(37) in tRNA(Phe) + S-adenosyl-L-methionine = 4-demethyl-7-[(3S)-3-amino-3-carboxypropyl]wyosine(37) in tRNA(Phe) + S-methyl-5'-thioadenosine + H(+)</text>
        <dbReference type="Rhea" id="RHEA:36355"/>
        <dbReference type="Rhea" id="RHEA-COMP:10164"/>
        <dbReference type="Rhea" id="RHEA-COMP:10378"/>
        <dbReference type="ChEBI" id="CHEBI:15378"/>
        <dbReference type="ChEBI" id="CHEBI:17509"/>
        <dbReference type="ChEBI" id="CHEBI:59789"/>
        <dbReference type="ChEBI" id="CHEBI:64315"/>
        <dbReference type="ChEBI" id="CHEBI:73550"/>
        <dbReference type="EC" id="2.5.1.114"/>
    </reaction>
</comment>
<dbReference type="InterPro" id="IPR029063">
    <property type="entry name" value="SAM-dependent_MTases_sf"/>
</dbReference>
<evidence type="ECO:0000313" key="6">
    <source>
        <dbReference type="EMBL" id="KAK5629262.1"/>
    </source>
</evidence>
<proteinExistence type="inferred from homology"/>
<keyword evidence="2" id="KW-0808">Transferase</keyword>
<keyword evidence="4" id="KW-0472">Membrane</keyword>
<feature type="compositionally biased region" description="Basic and acidic residues" evidence="3">
    <location>
        <begin position="1"/>
        <end position="13"/>
    </location>
</feature>
<dbReference type="PROSITE" id="PS51684">
    <property type="entry name" value="SAM_MT_TRM5_TYW2"/>
    <property type="match status" value="1"/>
</dbReference>
<evidence type="ECO:0000256" key="3">
    <source>
        <dbReference type="SAM" id="MobiDB-lite"/>
    </source>
</evidence>
<comment type="caution">
    <text evidence="6">The sequence shown here is derived from an EMBL/GenBank/DDBJ whole genome shotgun (WGS) entry which is preliminary data.</text>
</comment>
<feature type="domain" description="SAM-dependent methyltransferase TRM5/TYW2-type" evidence="5">
    <location>
        <begin position="119"/>
        <end position="489"/>
    </location>
</feature>
<accession>A0AAN7UIM8</accession>
<dbReference type="PIRSF" id="PIRSF038972">
    <property type="entry name" value="Trm12"/>
    <property type="match status" value="1"/>
</dbReference>
<keyword evidence="4" id="KW-1133">Transmembrane helix</keyword>
<dbReference type="PANTHER" id="PTHR23245">
    <property type="entry name" value="TRNA METHYLTRANSFERASE"/>
    <property type="match status" value="1"/>
</dbReference>
<dbReference type="InterPro" id="IPR026274">
    <property type="entry name" value="tRNA_wybutosine_synth_prot_2"/>
</dbReference>
<dbReference type="InterPro" id="IPR030382">
    <property type="entry name" value="MeTrfase_TRM5/TYW2"/>
</dbReference>
<sequence>MSTEEREEREHPQTQRRPRRKRNPIEVAIDKWYEKHAIRLNNQHNVSDLITQAPKRWTAYGPLVLLPAGSFMSAAWRDALNLTAEPYFNEPVDCAEDASEAEENLRGPKLLWKMILDEISQSPKAKLTHLAVNEGIPLHSKSSNEGTRDEVIAHASENILRSPGGLRMLYGDFGPSTLSTSISISSKDPLRPVNVAEEDFARAFWASTKQNGITQTWAPRWTMFSRGNIKEKARLLDFHGAKSPTSIQNQQDYDLMHRRIPAKQRRGALAVDLYAGIGYFAFCYATLGFRVLCWELNPWSVEGLRRGAEANGWGVMVVHPPDKPNNTTEEEEKMLRDILAGDEIIVVFLEDNTLAAGRIRRLDELTRERETQQREDGENGDRAKTGLRMNKIMHVNCGLLPTSRGSWATTWDIASEAQRAWFHIHENVGVSDIETMRKEIYEWFAGRARTLERDGDADVHRDVCVEHVELVKTFAPGVWHCVFDLYVTKSTDRNDSTT</sequence>
<keyword evidence="7" id="KW-1185">Reference proteome</keyword>
<dbReference type="Gene3D" id="3.40.50.150">
    <property type="entry name" value="Vaccinia Virus protein VP39"/>
    <property type="match status" value="1"/>
</dbReference>
<comment type="pathway">
    <text evidence="2">tRNA modification; wybutosine-tRNA(Phe) biosynthesis.</text>
</comment>
<dbReference type="PANTHER" id="PTHR23245:SF25">
    <property type="entry name" value="TRNA WYBUTOSINE-SYNTHESIZING PROTEIN 2 HOMOLOG"/>
    <property type="match status" value="1"/>
</dbReference>
<dbReference type="GO" id="GO:0030488">
    <property type="term" value="P:tRNA methylation"/>
    <property type="evidence" value="ECO:0007669"/>
    <property type="project" value="TreeGrafter"/>
</dbReference>
<reference evidence="6 7" key="1">
    <citation type="submission" date="2023-10" db="EMBL/GenBank/DDBJ databases">
        <title>Draft genome sequence of Xylaria bambusicola isolate GMP-LS, the root and basal stem rot pathogen of sugarcane in Indonesia.</title>
        <authorList>
            <person name="Selvaraj P."/>
            <person name="Muralishankar V."/>
            <person name="Muruganantham S."/>
            <person name="Sp S."/>
            <person name="Haryani S."/>
            <person name="Lau K.J.X."/>
            <person name="Naqvi N.I."/>
        </authorList>
    </citation>
    <scope>NUCLEOTIDE SEQUENCE [LARGE SCALE GENOMIC DNA]</scope>
    <source>
        <strain evidence="6">GMP-LS</strain>
    </source>
</reference>
<evidence type="ECO:0000256" key="4">
    <source>
        <dbReference type="SAM" id="Phobius"/>
    </source>
</evidence>
<feature type="region of interest" description="Disordered" evidence="3">
    <location>
        <begin position="1"/>
        <end position="22"/>
    </location>
</feature>
<feature type="transmembrane region" description="Helical" evidence="4">
    <location>
        <begin position="267"/>
        <end position="287"/>
    </location>
</feature>
<evidence type="ECO:0000259" key="5">
    <source>
        <dbReference type="PROSITE" id="PS51684"/>
    </source>
</evidence>
<dbReference type="GO" id="GO:0008175">
    <property type="term" value="F:tRNA methyltransferase activity"/>
    <property type="evidence" value="ECO:0007669"/>
    <property type="project" value="TreeGrafter"/>
</dbReference>
<dbReference type="EMBL" id="JAWHQM010000011">
    <property type="protein sequence ID" value="KAK5629262.1"/>
    <property type="molecule type" value="Genomic_DNA"/>
</dbReference>
<dbReference type="AlphaFoldDB" id="A0AAN7UIM8"/>
<keyword evidence="2" id="KW-0819">tRNA processing</keyword>
<gene>
    <name evidence="6" type="ORF">RRF57_004977</name>
</gene>
<evidence type="ECO:0000313" key="7">
    <source>
        <dbReference type="Proteomes" id="UP001305414"/>
    </source>
</evidence>
<keyword evidence="2" id="KW-0963">Cytoplasm</keyword>
<dbReference type="GO" id="GO:0031591">
    <property type="term" value="P:wybutosine biosynthetic process"/>
    <property type="evidence" value="ECO:0007669"/>
    <property type="project" value="InterPro"/>
</dbReference>
<dbReference type="GO" id="GO:0008757">
    <property type="term" value="F:S-adenosylmethionine-dependent methyltransferase activity"/>
    <property type="evidence" value="ECO:0007669"/>
    <property type="project" value="InterPro"/>
</dbReference>
<protein>
    <recommendedName>
        <fullName evidence="2">tRNA wybutosine-synthesizing protein 2</fullName>
        <shortName evidence="2">tRNA-yW-synthesizing protein 2</shortName>
    </recommendedName>
    <alternativeName>
        <fullName evidence="2">tRNA(Phe) (4-demethylwyosine(37)-C(7)) aminocarboxypropyltransferase</fullName>
    </alternativeName>
</protein>
<evidence type="ECO:0000256" key="2">
    <source>
        <dbReference type="PIRNR" id="PIRNR038972"/>
    </source>
</evidence>
<organism evidence="6 7">
    <name type="scientific">Xylaria bambusicola</name>
    <dbReference type="NCBI Taxonomy" id="326684"/>
    <lineage>
        <taxon>Eukaryota</taxon>
        <taxon>Fungi</taxon>
        <taxon>Dikarya</taxon>
        <taxon>Ascomycota</taxon>
        <taxon>Pezizomycotina</taxon>
        <taxon>Sordariomycetes</taxon>
        <taxon>Xylariomycetidae</taxon>
        <taxon>Xylariales</taxon>
        <taxon>Xylariaceae</taxon>
        <taxon>Xylaria</taxon>
    </lineage>
</organism>
<dbReference type="GO" id="GO:0102522">
    <property type="term" value="F:tRNA 4-demethylwyosine alpha-amino-alpha-carboxypropyltransferase activity"/>
    <property type="evidence" value="ECO:0007669"/>
    <property type="project" value="UniProtKB-EC"/>
</dbReference>
<dbReference type="Proteomes" id="UP001305414">
    <property type="component" value="Unassembled WGS sequence"/>
</dbReference>
<comment type="similarity">
    <text evidence="2">Belongs to the class I-like SAM-binding methyltransferase superfamily. TRM5/TYW2 family.</text>
</comment>
<dbReference type="GO" id="GO:0005737">
    <property type="term" value="C:cytoplasm"/>
    <property type="evidence" value="ECO:0007669"/>
    <property type="project" value="UniProtKB-SubCell"/>
</dbReference>
<keyword evidence="2" id="KW-0949">S-adenosyl-L-methionine</keyword>
<comment type="function">
    <text evidence="2">S-adenosyl-L-methionine-dependent transferase that acts as a component of the wybutosine biosynthesis pathway. Wybutosine is a hyper modified guanosine with a tricyclic base found at the 3'-position adjacent to the anticodon of eukaryotic phenylalanine tRNA. Catalyzes the transfer of the alpha-amino-alpha-carboxypropyl (acp) group from S-adenosyl-L-methionine to the C-7 position of 4-demethylwyosine (imG-14) to produce wybutosine-86.</text>
</comment>
<keyword evidence="4" id="KW-0812">Transmembrane</keyword>
<name>A0AAN7UIM8_9PEZI</name>
<evidence type="ECO:0000256" key="1">
    <source>
        <dbReference type="ARBA" id="ARBA00049400"/>
    </source>
</evidence>
<dbReference type="SUPFAM" id="SSF53335">
    <property type="entry name" value="S-adenosyl-L-methionine-dependent methyltransferases"/>
    <property type="match status" value="1"/>
</dbReference>
<comment type="subcellular location">
    <subcellularLocation>
        <location evidence="2">Cytoplasm</location>
    </subcellularLocation>
</comment>